<name>A0AA36HUW6_9DINO</name>
<evidence type="ECO:0000256" key="3">
    <source>
        <dbReference type="ARBA" id="ARBA00023242"/>
    </source>
</evidence>
<dbReference type="InterPro" id="IPR035979">
    <property type="entry name" value="RBD_domain_sf"/>
</dbReference>
<keyword evidence="11" id="KW-1185">Reference proteome</keyword>
<dbReference type="GO" id="GO:0003723">
    <property type="term" value="F:RNA binding"/>
    <property type="evidence" value="ECO:0007669"/>
    <property type="project" value="UniProtKB-UniRule"/>
</dbReference>
<evidence type="ECO:0000256" key="1">
    <source>
        <dbReference type="ARBA" id="ARBA00004123"/>
    </source>
</evidence>
<dbReference type="InterPro" id="IPR009060">
    <property type="entry name" value="UBA-like_sf"/>
</dbReference>
<dbReference type="SMART" id="SM00165">
    <property type="entry name" value="UBA"/>
    <property type="match status" value="1"/>
</dbReference>
<dbReference type="GO" id="GO:0000785">
    <property type="term" value="C:chromatin"/>
    <property type="evidence" value="ECO:0007669"/>
    <property type="project" value="TreeGrafter"/>
</dbReference>
<dbReference type="PROSITE" id="PS50102">
    <property type="entry name" value="RRM"/>
    <property type="match status" value="1"/>
</dbReference>
<dbReference type="Proteomes" id="UP001178507">
    <property type="component" value="Unassembled WGS sequence"/>
</dbReference>
<dbReference type="SUPFAM" id="SSF50044">
    <property type="entry name" value="SH3-domain"/>
    <property type="match status" value="2"/>
</dbReference>
<gene>
    <name evidence="10" type="ORF">EVOR1521_LOCUS4951</name>
</gene>
<feature type="compositionally biased region" description="Polar residues" evidence="6">
    <location>
        <begin position="223"/>
        <end position="237"/>
    </location>
</feature>
<evidence type="ECO:0000259" key="9">
    <source>
        <dbReference type="PROSITE" id="PS50102"/>
    </source>
</evidence>
<feature type="compositionally biased region" description="Basic and acidic residues" evidence="6">
    <location>
        <begin position="1"/>
        <end position="12"/>
    </location>
</feature>
<dbReference type="PANTHER" id="PTHR48033:SF10">
    <property type="entry name" value="RNA-BINDING PROTEIN SQUID"/>
    <property type="match status" value="1"/>
</dbReference>
<evidence type="ECO:0000259" key="8">
    <source>
        <dbReference type="PROSITE" id="PS50030"/>
    </source>
</evidence>
<dbReference type="PANTHER" id="PTHR48033">
    <property type="entry name" value="RNA-BINDING (RRM/RBD/RNP MOTIFS) FAMILY PROTEIN"/>
    <property type="match status" value="1"/>
</dbReference>
<evidence type="ECO:0000256" key="2">
    <source>
        <dbReference type="ARBA" id="ARBA00022443"/>
    </source>
</evidence>
<feature type="compositionally biased region" description="Low complexity" evidence="6">
    <location>
        <begin position="175"/>
        <end position="188"/>
    </location>
</feature>
<evidence type="ECO:0000259" key="7">
    <source>
        <dbReference type="PROSITE" id="PS50002"/>
    </source>
</evidence>
<dbReference type="PROSITE" id="PS50030">
    <property type="entry name" value="UBA"/>
    <property type="match status" value="1"/>
</dbReference>
<feature type="region of interest" description="Disordered" evidence="6">
    <location>
        <begin position="1"/>
        <end position="49"/>
    </location>
</feature>
<keyword evidence="3" id="KW-0539">Nucleus</keyword>
<keyword evidence="4" id="KW-0694">RNA-binding</keyword>
<accession>A0AA36HUW6</accession>
<dbReference type="EMBL" id="CAUJNA010000336">
    <property type="protein sequence ID" value="CAJ1375732.1"/>
    <property type="molecule type" value="Genomic_DNA"/>
</dbReference>
<dbReference type="SUPFAM" id="SSF54928">
    <property type="entry name" value="RNA-binding domain, RBD"/>
    <property type="match status" value="1"/>
</dbReference>
<feature type="region of interest" description="Disordered" evidence="6">
    <location>
        <begin position="158"/>
        <end position="247"/>
    </location>
</feature>
<evidence type="ECO:0000313" key="10">
    <source>
        <dbReference type="EMBL" id="CAJ1375732.1"/>
    </source>
</evidence>
<sequence length="500" mass="53153">MPPKARKADEAVPAKSGSAEVGSAWSRPPNMGAPARPLAPTSPAGAKPKATVTTSMSIAAQAARNLGGFVPNKIFVGGVPITVTEEQFRQCFAAYGTITKVELHALRGFGYITYDTVEAVDACLEKYEEHYLSKKWVEVKRSIPRELIDAYEREQRRLQHLHEPSSSPTKAKEVAASPKSAAPSASPAGGKGVPGAAGARPAGPTAAPPRAAAARPAAGSSGNLQRTMTSSSIASSQGGYPGAPATPAGHVGRIAQLKEMGFSDEVARKVLTECAWDVNKAIDRLLLTGVPDTEGDTGGSDKGAEKEKIAEDEDTGANGKAFFPEKETVQETEATESPPENGGAPLPAEATEAASSGASQEPAQTEVVQQPAPTKRLERVTKPWTAGDTSQLGVVEDEFVYVWAETGTENGWIHAELASNQAKVGWLPQCILRELPEGQRWMRAKTKWQARDDTQCSVEVGEFCLVWVSSLTKEGWTYVECQDSADKGWLPDFCLAWSDP</sequence>
<reference evidence="10" key="1">
    <citation type="submission" date="2023-08" db="EMBL/GenBank/DDBJ databases">
        <authorList>
            <person name="Chen Y."/>
            <person name="Shah S."/>
            <person name="Dougan E. K."/>
            <person name="Thang M."/>
            <person name="Chan C."/>
        </authorList>
    </citation>
    <scope>NUCLEOTIDE SEQUENCE</scope>
</reference>
<dbReference type="Pfam" id="PF00627">
    <property type="entry name" value="UBA"/>
    <property type="match status" value="1"/>
</dbReference>
<keyword evidence="2 5" id="KW-0728">SH3 domain</keyword>
<feature type="region of interest" description="Disordered" evidence="6">
    <location>
        <begin position="289"/>
        <end position="383"/>
    </location>
</feature>
<dbReference type="SMART" id="SM00360">
    <property type="entry name" value="RRM"/>
    <property type="match status" value="1"/>
</dbReference>
<feature type="domain" description="RRM" evidence="9">
    <location>
        <begin position="72"/>
        <end position="144"/>
    </location>
</feature>
<dbReference type="Gene3D" id="1.10.8.10">
    <property type="entry name" value="DNA helicase RuvA subunit, C-terminal domain"/>
    <property type="match status" value="1"/>
</dbReference>
<dbReference type="InterPro" id="IPR000504">
    <property type="entry name" value="RRM_dom"/>
</dbReference>
<proteinExistence type="predicted"/>
<feature type="compositionally biased region" description="Polar residues" evidence="6">
    <location>
        <begin position="362"/>
        <end position="372"/>
    </location>
</feature>
<dbReference type="Gene3D" id="3.30.70.330">
    <property type="match status" value="1"/>
</dbReference>
<dbReference type="GO" id="GO:0010468">
    <property type="term" value="P:regulation of gene expression"/>
    <property type="evidence" value="ECO:0007669"/>
    <property type="project" value="TreeGrafter"/>
</dbReference>
<feature type="domain" description="SH3" evidence="7">
    <location>
        <begin position="373"/>
        <end position="437"/>
    </location>
</feature>
<evidence type="ECO:0000313" key="11">
    <source>
        <dbReference type="Proteomes" id="UP001178507"/>
    </source>
</evidence>
<evidence type="ECO:0000256" key="6">
    <source>
        <dbReference type="SAM" id="MobiDB-lite"/>
    </source>
</evidence>
<feature type="compositionally biased region" description="Low complexity" evidence="6">
    <location>
        <begin position="348"/>
        <end position="361"/>
    </location>
</feature>
<feature type="compositionally biased region" description="Low complexity" evidence="6">
    <location>
        <begin position="196"/>
        <end position="222"/>
    </location>
</feature>
<dbReference type="InterPro" id="IPR012677">
    <property type="entry name" value="Nucleotide-bd_a/b_plait_sf"/>
</dbReference>
<dbReference type="InterPro" id="IPR015940">
    <property type="entry name" value="UBA"/>
</dbReference>
<evidence type="ECO:0000256" key="4">
    <source>
        <dbReference type="PROSITE-ProRule" id="PRU00176"/>
    </source>
</evidence>
<dbReference type="InterPro" id="IPR001452">
    <property type="entry name" value="SH3_domain"/>
</dbReference>
<protein>
    <submittedName>
        <fullName evidence="10">Uncharacterized protein</fullName>
    </submittedName>
</protein>
<organism evidence="10 11">
    <name type="scientific">Effrenium voratum</name>
    <dbReference type="NCBI Taxonomy" id="2562239"/>
    <lineage>
        <taxon>Eukaryota</taxon>
        <taxon>Sar</taxon>
        <taxon>Alveolata</taxon>
        <taxon>Dinophyceae</taxon>
        <taxon>Suessiales</taxon>
        <taxon>Symbiodiniaceae</taxon>
        <taxon>Effrenium</taxon>
    </lineage>
</organism>
<evidence type="ECO:0000256" key="5">
    <source>
        <dbReference type="PROSITE-ProRule" id="PRU00192"/>
    </source>
</evidence>
<comment type="caution">
    <text evidence="10">The sequence shown here is derived from an EMBL/GenBank/DDBJ whole genome shotgun (WGS) entry which is preliminary data.</text>
</comment>
<feature type="domain" description="UBA" evidence="8">
    <location>
        <begin position="244"/>
        <end position="288"/>
    </location>
</feature>
<dbReference type="AlphaFoldDB" id="A0AA36HUW6"/>
<dbReference type="PROSITE" id="PS50002">
    <property type="entry name" value="SH3"/>
    <property type="match status" value="1"/>
</dbReference>
<dbReference type="Pfam" id="PF00076">
    <property type="entry name" value="RRM_1"/>
    <property type="match status" value="1"/>
</dbReference>
<dbReference type="GO" id="GO:0005654">
    <property type="term" value="C:nucleoplasm"/>
    <property type="evidence" value="ECO:0007669"/>
    <property type="project" value="TreeGrafter"/>
</dbReference>
<dbReference type="SUPFAM" id="SSF46934">
    <property type="entry name" value="UBA-like"/>
    <property type="match status" value="1"/>
</dbReference>
<comment type="subcellular location">
    <subcellularLocation>
        <location evidence="1">Nucleus</location>
    </subcellularLocation>
</comment>
<dbReference type="InterPro" id="IPR036028">
    <property type="entry name" value="SH3-like_dom_sf"/>
</dbReference>